<feature type="region of interest" description="Disordered" evidence="1">
    <location>
        <begin position="183"/>
        <end position="259"/>
    </location>
</feature>
<feature type="compositionally biased region" description="Basic and acidic residues" evidence="1">
    <location>
        <begin position="431"/>
        <end position="440"/>
    </location>
</feature>
<dbReference type="Gene3D" id="1.10.245.10">
    <property type="entry name" value="SWIB/MDM2 domain"/>
    <property type="match status" value="1"/>
</dbReference>
<feature type="region of interest" description="Disordered" evidence="1">
    <location>
        <begin position="533"/>
        <end position="558"/>
    </location>
</feature>
<dbReference type="AlphaFoldDB" id="A0A7S4AV20"/>
<accession>A0A7S4AV20</accession>
<gene>
    <name evidence="3" type="ORF">PAUS00366_LOCUS19820</name>
</gene>
<organism evidence="3">
    <name type="scientific">Pseudo-nitzschia australis</name>
    <dbReference type="NCBI Taxonomy" id="44445"/>
    <lineage>
        <taxon>Eukaryota</taxon>
        <taxon>Sar</taxon>
        <taxon>Stramenopiles</taxon>
        <taxon>Ochrophyta</taxon>
        <taxon>Bacillariophyta</taxon>
        <taxon>Bacillariophyceae</taxon>
        <taxon>Bacillariophycidae</taxon>
        <taxon>Bacillariales</taxon>
        <taxon>Bacillariaceae</taxon>
        <taxon>Pseudo-nitzschia</taxon>
    </lineage>
</organism>
<reference evidence="3" key="1">
    <citation type="submission" date="2021-01" db="EMBL/GenBank/DDBJ databases">
        <authorList>
            <person name="Corre E."/>
            <person name="Pelletier E."/>
            <person name="Niang G."/>
            <person name="Scheremetjew M."/>
            <person name="Finn R."/>
            <person name="Kale V."/>
            <person name="Holt S."/>
            <person name="Cochrane G."/>
            <person name="Meng A."/>
            <person name="Brown T."/>
            <person name="Cohen L."/>
        </authorList>
    </citation>
    <scope>NUCLEOTIDE SEQUENCE</scope>
    <source>
        <strain evidence="3">10249 10 AB</strain>
    </source>
</reference>
<feature type="domain" description="DM2" evidence="2">
    <location>
        <begin position="449"/>
        <end position="530"/>
    </location>
</feature>
<proteinExistence type="predicted"/>
<dbReference type="Pfam" id="PF02201">
    <property type="entry name" value="SWIB"/>
    <property type="match status" value="1"/>
</dbReference>
<evidence type="ECO:0000256" key="1">
    <source>
        <dbReference type="SAM" id="MobiDB-lite"/>
    </source>
</evidence>
<evidence type="ECO:0000313" key="3">
    <source>
        <dbReference type="EMBL" id="CAE0727060.1"/>
    </source>
</evidence>
<feature type="region of interest" description="Disordered" evidence="1">
    <location>
        <begin position="418"/>
        <end position="461"/>
    </location>
</feature>
<feature type="region of interest" description="Disordered" evidence="1">
    <location>
        <begin position="574"/>
        <end position="599"/>
    </location>
</feature>
<dbReference type="EMBL" id="HBIX01029566">
    <property type="protein sequence ID" value="CAE0727060.1"/>
    <property type="molecule type" value="Transcribed_RNA"/>
</dbReference>
<sequence>MNESQGNDADAIMTISSPSAVEATDTNHPGNESDDVVMSSPLKSKTGKESSVGDGESVVSLDSTAMVTSQEPQNPPLSPQVVASRVPEIWSRFFRRLEKIEELEMRLDEHVSRSRRRIMNLLEQTPSHRRTHLRMFVSHFFDRFKGIWTLSIEGKLLVGNIDHVNAAKVDSEGVMTARVIAEEKEDEKKSKKKKRSNKKSTALSDNKDASEGGAQSSSNTLGVNTASNNNATAPTATPDRSQPSYRIGEKEEDPVPPLTFTHCFDKLKVTFRTIYQPRVPTLGKTNASSLSSSSFSKKSRSNKRKSSGQQAQEEPVALNPKLLKASKPTKMVWRKSNSIDSHAFFVKYNNHFSERPPPPGMRFHSIVAKIELYPIRPGTRIGMSKHQFQHQQDIDAEPVYQIVHPVLAKRFFPRHGLESKNGAGVSQSKANDLDGTKIGDNDNNPQKQESSHPMAVSDDPIPLENDIRVPSFLTYNEISMSIFRYIQDNKLHDPTDRSNILCDKLLTEIFEVESMSFGQLKQLLIQKKLIKRSGAPSSPDAKFASPQKGSGSNSSKEEPVMPVVLTYVMNEQTTSPHVPTGYEEETKKPDESSSAVSAANASAIAKRRAAYSTPEDPDHNPTVLSFDMDVAIPSFFNYRARDLLRRVKKREFEYTTCRTKARYLLVAAKGNEDTIKTRIEKAVSGQGYEVENIPVFLALAKAAMPHSEAREAAQIDARTCDIVGRVEEANRSVELAWEEVEAIRNAMMGSVASTAEGNTCTDSNHSVVIKDEKE</sequence>
<feature type="region of interest" description="Disordered" evidence="1">
    <location>
        <begin position="1"/>
        <end position="57"/>
    </location>
</feature>
<feature type="region of interest" description="Disordered" evidence="1">
    <location>
        <begin position="754"/>
        <end position="774"/>
    </location>
</feature>
<feature type="region of interest" description="Disordered" evidence="1">
    <location>
        <begin position="281"/>
        <end position="320"/>
    </location>
</feature>
<feature type="compositionally biased region" description="Basic residues" evidence="1">
    <location>
        <begin position="297"/>
        <end position="306"/>
    </location>
</feature>
<feature type="compositionally biased region" description="Polar residues" evidence="1">
    <location>
        <begin position="14"/>
        <end position="30"/>
    </location>
</feature>
<evidence type="ECO:0000259" key="2">
    <source>
        <dbReference type="PROSITE" id="PS51925"/>
    </source>
</evidence>
<feature type="compositionally biased region" description="Polar residues" evidence="1">
    <location>
        <begin position="213"/>
        <end position="223"/>
    </location>
</feature>
<dbReference type="SUPFAM" id="SSF47592">
    <property type="entry name" value="SWIB/MDM2 domain"/>
    <property type="match status" value="1"/>
</dbReference>
<dbReference type="PROSITE" id="PS51925">
    <property type="entry name" value="SWIB_MDM2"/>
    <property type="match status" value="1"/>
</dbReference>
<feature type="compositionally biased region" description="Polar residues" evidence="1">
    <location>
        <begin position="754"/>
        <end position="766"/>
    </location>
</feature>
<dbReference type="PANTHER" id="PTHR13844">
    <property type="entry name" value="SWI/SNF-RELATED MATRIX-ASSOCIATED ACTIN-DEPENDENT REGULATOR OF CHROMATIN SUBFAMILY D"/>
    <property type="match status" value="1"/>
</dbReference>
<dbReference type="InterPro" id="IPR003121">
    <property type="entry name" value="SWIB_MDM2_domain"/>
</dbReference>
<name>A0A7S4AV20_9STRA</name>
<protein>
    <recommendedName>
        <fullName evidence="2">DM2 domain-containing protein</fullName>
    </recommendedName>
</protein>
<dbReference type="InterPro" id="IPR036885">
    <property type="entry name" value="SWIB_MDM2_dom_sf"/>
</dbReference>
<feature type="compositionally biased region" description="Low complexity" evidence="1">
    <location>
        <begin position="224"/>
        <end position="238"/>
    </location>
</feature>